<feature type="region of interest" description="Disordered" evidence="3">
    <location>
        <begin position="125"/>
        <end position="144"/>
    </location>
</feature>
<dbReference type="SUPFAM" id="SSF56801">
    <property type="entry name" value="Acetyl-CoA synthetase-like"/>
    <property type="match status" value="1"/>
</dbReference>
<feature type="compositionally biased region" description="Basic and acidic residues" evidence="3">
    <location>
        <begin position="450"/>
        <end position="460"/>
    </location>
</feature>
<dbReference type="STRING" id="83401.SAMN05421742_10795"/>
<dbReference type="InterPro" id="IPR000873">
    <property type="entry name" value="AMP-dep_synth/lig_dom"/>
</dbReference>
<dbReference type="Gene3D" id="3.40.50.12780">
    <property type="entry name" value="N-terminal domain of ligase-like"/>
    <property type="match status" value="1"/>
</dbReference>
<reference evidence="6" key="1">
    <citation type="submission" date="2016-10" db="EMBL/GenBank/DDBJ databases">
        <authorList>
            <person name="Varghese N."/>
            <person name="Submissions S."/>
        </authorList>
    </citation>
    <scope>NUCLEOTIDE SEQUENCE [LARGE SCALE GENOMIC DNA]</scope>
    <source>
        <strain evidence="6">930I</strain>
    </source>
</reference>
<feature type="region of interest" description="Disordered" evidence="3">
    <location>
        <begin position="450"/>
        <end position="471"/>
    </location>
</feature>
<dbReference type="OrthoDB" id="9803968at2"/>
<evidence type="ECO:0000313" key="6">
    <source>
        <dbReference type="Proteomes" id="UP000217076"/>
    </source>
</evidence>
<keyword evidence="2 5" id="KW-0436">Ligase</keyword>
<dbReference type="Proteomes" id="UP000217076">
    <property type="component" value="Unassembled WGS sequence"/>
</dbReference>
<proteinExistence type="inferred from homology"/>
<dbReference type="PANTHER" id="PTHR43201">
    <property type="entry name" value="ACYL-COA SYNTHETASE"/>
    <property type="match status" value="1"/>
</dbReference>
<feature type="domain" description="AMP-dependent synthetase/ligase" evidence="4">
    <location>
        <begin position="9"/>
        <end position="345"/>
    </location>
</feature>
<dbReference type="PANTHER" id="PTHR43201:SF5">
    <property type="entry name" value="MEDIUM-CHAIN ACYL-COA LIGASE ACSF2, MITOCHONDRIAL"/>
    <property type="match status" value="1"/>
</dbReference>
<comment type="similarity">
    <text evidence="1">Belongs to the ATP-dependent AMP-binding enzyme family.</text>
</comment>
<evidence type="ECO:0000313" key="5">
    <source>
        <dbReference type="EMBL" id="SDH48770.1"/>
    </source>
</evidence>
<dbReference type="EMBL" id="FNCV01000007">
    <property type="protein sequence ID" value="SDH48770.1"/>
    <property type="molecule type" value="Genomic_DNA"/>
</dbReference>
<keyword evidence="6" id="KW-1185">Reference proteome</keyword>
<evidence type="ECO:0000256" key="1">
    <source>
        <dbReference type="ARBA" id="ARBA00006432"/>
    </source>
</evidence>
<dbReference type="GO" id="GO:0006631">
    <property type="term" value="P:fatty acid metabolic process"/>
    <property type="evidence" value="ECO:0007669"/>
    <property type="project" value="TreeGrafter"/>
</dbReference>
<evidence type="ECO:0000256" key="2">
    <source>
        <dbReference type="ARBA" id="ARBA00022598"/>
    </source>
</evidence>
<evidence type="ECO:0000256" key="3">
    <source>
        <dbReference type="SAM" id="MobiDB-lite"/>
    </source>
</evidence>
<organism evidence="5 6">
    <name type="scientific">Roseospirillum parvum</name>
    <dbReference type="NCBI Taxonomy" id="83401"/>
    <lineage>
        <taxon>Bacteria</taxon>
        <taxon>Pseudomonadati</taxon>
        <taxon>Pseudomonadota</taxon>
        <taxon>Alphaproteobacteria</taxon>
        <taxon>Rhodospirillales</taxon>
        <taxon>Rhodospirillaceae</taxon>
        <taxon>Roseospirillum</taxon>
    </lineage>
</organism>
<dbReference type="Pfam" id="PF00501">
    <property type="entry name" value="AMP-binding"/>
    <property type="match status" value="1"/>
</dbReference>
<accession>A0A1G8CV04</accession>
<dbReference type="InterPro" id="IPR042099">
    <property type="entry name" value="ANL_N_sf"/>
</dbReference>
<dbReference type="AlphaFoldDB" id="A0A1G8CV04"/>
<dbReference type="RefSeq" id="WP_092620011.1">
    <property type="nucleotide sequence ID" value="NZ_FNCV01000007.1"/>
</dbReference>
<dbReference type="GO" id="GO:0031956">
    <property type="term" value="F:medium-chain fatty acid-CoA ligase activity"/>
    <property type="evidence" value="ECO:0007669"/>
    <property type="project" value="TreeGrafter"/>
</dbReference>
<protein>
    <submittedName>
        <fullName evidence="5">Acyl-CoA synthetase (AMP-forming)/AMP-acid ligase II</fullName>
    </submittedName>
</protein>
<evidence type="ECO:0000259" key="4">
    <source>
        <dbReference type="Pfam" id="PF00501"/>
    </source>
</evidence>
<name>A0A1G8CV04_9PROT</name>
<sequence>MNLTDAFLRAAQRHPKRPALIDGAGQRTSYGALASLTAGLAGTFAGQGIEAGDRVLVALKPGAELYAGLAALWHLGAVAVFPEPAMGLAGLRHAALTTQPKALLADPWLRVLALAFPETRAIPLGLSPAPERQRREPPPATDAKRPAVISFTSDSSGPPRAMARSHALLMAQHRALTPLLAGNGQEVDVVAFPAFVLPCLGHGHTAVLPGWPLKHPHRADPTALRQQAQMVGATRLLLPPAVTARLAGQPLPDSVRRVLSCGAPLYPDIARRFLAGAPGVGLTVVYGSPEADPIAHLALETLAEDAWTRAAGGGGLPVGRPVPDIRLRLIDGEITVCGNHVNPGYLDPTRDAETKLRQGNTIWHRTGDMGRIDPLGRLWLLGRKDDSRDGLAPLAVEAAARLWPGVTNAALLADPDQRPKLALSGDAHHLKTWHSNAQRLGDLEVHHLPTIPMDKHHPPKPDLPTLRKLLP</sequence>
<gene>
    <name evidence="5" type="ORF">SAMN05421742_10795</name>
</gene>
<feature type="compositionally biased region" description="Basic and acidic residues" evidence="3">
    <location>
        <begin position="131"/>
        <end position="144"/>
    </location>
</feature>